<reference evidence="1 2" key="1">
    <citation type="submission" date="2020-08" db="EMBL/GenBank/DDBJ databases">
        <title>Genome Sequencing of Nocardia wallacei strain FMUON74 and assembly.</title>
        <authorList>
            <person name="Toyokawa M."/>
            <person name="Uesaka K."/>
        </authorList>
    </citation>
    <scope>NUCLEOTIDE SEQUENCE [LARGE SCALE GENOMIC DNA]</scope>
    <source>
        <strain evidence="1 2">FMUON74</strain>
    </source>
</reference>
<evidence type="ECO:0000313" key="1">
    <source>
        <dbReference type="EMBL" id="BCK58407.1"/>
    </source>
</evidence>
<dbReference type="EMBL" id="AP023396">
    <property type="protein sequence ID" value="BCK58407.1"/>
    <property type="molecule type" value="Genomic_DNA"/>
</dbReference>
<name>A0A7G1KT70_9NOCA</name>
<dbReference type="KEGG" id="nwl:NWFMUON74_61790"/>
<dbReference type="Proteomes" id="UP000516173">
    <property type="component" value="Chromosome"/>
</dbReference>
<proteinExistence type="predicted"/>
<gene>
    <name evidence="1" type="ORF">NWFMUON74_61790</name>
</gene>
<accession>A0A7G1KT70</accession>
<sequence length="392" mass="41269">MTAVMVEPAMPIVQHGFDLPAGSSVGPYWTKTGTSDIGISAAGMLAVIGTTVGRRAVVHLEQAATAAHWVELTVGTAPNNTAGSGALLRCNVGMTQMVLLTVSAGAWSIGRITGINGTFTLIGSYSTTIALNDVVRVSVDEYSVYRVYINGQRSGPAFRDTTWADSSHRYRGAWIQYTSGTSGANLDNFVSGDTPPLTLVDSDTFSQPTLVGWTTSGGGTLYVQGGEISGVGTPSEPVSFAHRPALPGYPRIMVARMQIRWNGRNPLHSATSVCIRASLANNHTGVHFWTVANQAGIAIYDPSYPDGFLPATGTPAGTPITKWADSAMMEIRGEGTHFSAAVDHNPVLWGTYTEAQAPLLYLQHGVQIQDDSAVSGGGEPPANGDNYQLLVA</sequence>
<evidence type="ECO:0000313" key="2">
    <source>
        <dbReference type="Proteomes" id="UP000516173"/>
    </source>
</evidence>
<protein>
    <submittedName>
        <fullName evidence="1">Uncharacterized protein</fullName>
    </submittedName>
</protein>
<organism evidence="1 2">
    <name type="scientific">Nocardia wallacei</name>
    <dbReference type="NCBI Taxonomy" id="480035"/>
    <lineage>
        <taxon>Bacteria</taxon>
        <taxon>Bacillati</taxon>
        <taxon>Actinomycetota</taxon>
        <taxon>Actinomycetes</taxon>
        <taxon>Mycobacteriales</taxon>
        <taxon>Nocardiaceae</taxon>
        <taxon>Nocardia</taxon>
    </lineage>
</organism>
<dbReference type="AlphaFoldDB" id="A0A7G1KT70"/>
<keyword evidence="2" id="KW-1185">Reference proteome</keyword>